<reference evidence="9" key="1">
    <citation type="submission" date="2016-06" db="EMBL/GenBank/DDBJ databases">
        <authorList>
            <person name="Zhan P."/>
        </authorList>
    </citation>
    <scope>NUCLEOTIDE SEQUENCE [LARGE SCALE GENOMIC DNA]</scope>
    <source>
        <strain evidence="9">T28</strain>
    </source>
</reference>
<dbReference type="PIRSF" id="PIRSF000097">
    <property type="entry name" value="AKR"/>
    <property type="match status" value="1"/>
</dbReference>
<dbReference type="InterPro" id="IPR044500">
    <property type="entry name" value="AKR5G"/>
</dbReference>
<dbReference type="FunFam" id="3.20.20.100:FF:000015">
    <property type="entry name" value="Oxidoreductase, aldo/keto reductase family"/>
    <property type="match status" value="1"/>
</dbReference>
<dbReference type="PROSITE" id="PS00798">
    <property type="entry name" value="ALDOKETO_REDUCTASE_1"/>
    <property type="match status" value="1"/>
</dbReference>
<dbReference type="AlphaFoldDB" id="A0A1B7ZE94"/>
<proteinExistence type="inferred from homology"/>
<comment type="caution">
    <text evidence="8">The sequence shown here is derived from an EMBL/GenBank/DDBJ whole genome shotgun (WGS) entry which is preliminary data.</text>
</comment>
<evidence type="ECO:0000256" key="5">
    <source>
        <dbReference type="PIRSR" id="PIRSR000097-2"/>
    </source>
</evidence>
<evidence type="ECO:0000256" key="2">
    <source>
        <dbReference type="ARBA" id="ARBA00022857"/>
    </source>
</evidence>
<dbReference type="InterPro" id="IPR020471">
    <property type="entry name" value="AKR"/>
</dbReference>
<dbReference type="Proteomes" id="UP000092164">
    <property type="component" value="Unassembled WGS sequence"/>
</dbReference>
<evidence type="ECO:0000256" key="1">
    <source>
        <dbReference type="ARBA" id="ARBA00007905"/>
    </source>
</evidence>
<keyword evidence="9" id="KW-1185">Reference proteome</keyword>
<dbReference type="STRING" id="1836467.BTR34_08755"/>
<feature type="domain" description="NADP-dependent oxidoreductase" evidence="7">
    <location>
        <begin position="25"/>
        <end position="266"/>
    </location>
</feature>
<dbReference type="RefSeq" id="WP_068480263.1">
    <property type="nucleotide sequence ID" value="NZ_CP018760.1"/>
</dbReference>
<evidence type="ECO:0000256" key="6">
    <source>
        <dbReference type="PIRSR" id="PIRSR000097-3"/>
    </source>
</evidence>
<evidence type="ECO:0000313" key="8">
    <source>
        <dbReference type="EMBL" id="OBR41885.1"/>
    </source>
</evidence>
<evidence type="ECO:0000256" key="3">
    <source>
        <dbReference type="ARBA" id="ARBA00023002"/>
    </source>
</evidence>
<dbReference type="EMBL" id="LZFP01000001">
    <property type="protein sequence ID" value="OBR41885.1"/>
    <property type="molecule type" value="Genomic_DNA"/>
</dbReference>
<dbReference type="InterPro" id="IPR023210">
    <property type="entry name" value="NADP_OxRdtase_dom"/>
</dbReference>
<dbReference type="SUPFAM" id="SSF51430">
    <property type="entry name" value="NAD(P)-linked oxidoreductase"/>
    <property type="match status" value="1"/>
</dbReference>
<evidence type="ECO:0000259" key="7">
    <source>
        <dbReference type="Pfam" id="PF00248"/>
    </source>
</evidence>
<accession>A0A1B7ZE94</accession>
<keyword evidence="2" id="KW-0521">NADP</keyword>
<dbReference type="PROSITE" id="PS00062">
    <property type="entry name" value="ALDOKETO_REDUCTASE_2"/>
    <property type="match status" value="1"/>
</dbReference>
<dbReference type="InterPro" id="IPR018170">
    <property type="entry name" value="Aldo/ket_reductase_CS"/>
</dbReference>
<dbReference type="OrthoDB" id="9804790at2"/>
<feature type="active site" description="Proton donor" evidence="4">
    <location>
        <position position="59"/>
    </location>
</feature>
<dbReference type="PANTHER" id="PTHR43827">
    <property type="entry name" value="2,5-DIKETO-D-GLUCONIC ACID REDUCTASE"/>
    <property type="match status" value="1"/>
</dbReference>
<protein>
    <submittedName>
        <fullName evidence="8">Glyoxal reductase</fullName>
    </submittedName>
</protein>
<dbReference type="GO" id="GO:0016616">
    <property type="term" value="F:oxidoreductase activity, acting on the CH-OH group of donors, NAD or NADP as acceptor"/>
    <property type="evidence" value="ECO:0007669"/>
    <property type="project" value="UniProtKB-ARBA"/>
</dbReference>
<organism evidence="8 9">
    <name type="scientific">Maribacter hydrothermalis</name>
    <dbReference type="NCBI Taxonomy" id="1836467"/>
    <lineage>
        <taxon>Bacteria</taxon>
        <taxon>Pseudomonadati</taxon>
        <taxon>Bacteroidota</taxon>
        <taxon>Flavobacteriia</taxon>
        <taxon>Flavobacteriales</taxon>
        <taxon>Flavobacteriaceae</taxon>
        <taxon>Maribacter</taxon>
    </lineage>
</organism>
<name>A0A1B7ZE94_9FLAO</name>
<feature type="site" description="Lowers pKa of active site Tyr" evidence="6">
    <location>
        <position position="84"/>
    </location>
</feature>
<feature type="binding site" evidence="5">
    <location>
        <position position="117"/>
    </location>
    <ligand>
        <name>substrate</name>
    </ligand>
</feature>
<sequence length="281" mass="31933">MNTRPIITDIKGSFELRNGVKMPYLGLGTYQSDNDQEVVDAVKNALKLGYRHIDTAAAYKNEEGVGKGIRESGVDRSEIFLVTKVWNADQGYEETLKAFNASLERLGVDYLDLYLIHWPVAGKYKETWRALEYLYAQKKIRAIGVSNFLKHHLEDVMNDCTVVPMVNQMEFHPFLVQQDLIDFCADNGIQYESWSPFMQGKVFALDICADLAKKYGKSVAQIILRYNLQKGIVAIPKSVHAKRIASNADIFDFELSNEDLQFLDNLETGERSGPDPDNFNF</sequence>
<dbReference type="PRINTS" id="PR00069">
    <property type="entry name" value="ALDKETRDTASE"/>
</dbReference>
<dbReference type="CDD" id="cd19157">
    <property type="entry name" value="AKR_AKR5G1-3"/>
    <property type="match status" value="1"/>
</dbReference>
<dbReference type="Gene3D" id="3.20.20.100">
    <property type="entry name" value="NADP-dependent oxidoreductase domain"/>
    <property type="match status" value="1"/>
</dbReference>
<dbReference type="PROSITE" id="PS00063">
    <property type="entry name" value="ALDOKETO_REDUCTASE_3"/>
    <property type="match status" value="1"/>
</dbReference>
<dbReference type="PANTHER" id="PTHR43827:SF3">
    <property type="entry name" value="NADP-DEPENDENT OXIDOREDUCTASE DOMAIN-CONTAINING PROTEIN"/>
    <property type="match status" value="1"/>
</dbReference>
<keyword evidence="3" id="KW-0560">Oxidoreductase</keyword>
<comment type="similarity">
    <text evidence="1">Belongs to the aldo/keto reductase family.</text>
</comment>
<dbReference type="InterPro" id="IPR036812">
    <property type="entry name" value="NAD(P)_OxRdtase_dom_sf"/>
</dbReference>
<dbReference type="Pfam" id="PF00248">
    <property type="entry name" value="Aldo_ket_red"/>
    <property type="match status" value="1"/>
</dbReference>
<evidence type="ECO:0000313" key="9">
    <source>
        <dbReference type="Proteomes" id="UP000092164"/>
    </source>
</evidence>
<evidence type="ECO:0000256" key="4">
    <source>
        <dbReference type="PIRSR" id="PIRSR000097-1"/>
    </source>
</evidence>
<gene>
    <name evidence="8" type="ORF">A9200_00400</name>
</gene>
<dbReference type="KEGG" id="mart:BTR34_08755"/>